<feature type="transmembrane region" description="Helical" evidence="6">
    <location>
        <begin position="320"/>
        <end position="338"/>
    </location>
</feature>
<dbReference type="GO" id="GO:0015385">
    <property type="term" value="F:sodium:proton antiporter activity"/>
    <property type="evidence" value="ECO:0007669"/>
    <property type="project" value="TreeGrafter"/>
</dbReference>
<dbReference type="Pfam" id="PF06965">
    <property type="entry name" value="Na_H_antiport_1"/>
    <property type="match status" value="1"/>
</dbReference>
<dbReference type="GO" id="GO:0006885">
    <property type="term" value="P:regulation of pH"/>
    <property type="evidence" value="ECO:0007669"/>
    <property type="project" value="InterPro"/>
</dbReference>
<feature type="transmembrane region" description="Helical" evidence="6">
    <location>
        <begin position="201"/>
        <end position="218"/>
    </location>
</feature>
<feature type="transmembrane region" description="Helical" evidence="6">
    <location>
        <begin position="421"/>
        <end position="441"/>
    </location>
</feature>
<dbReference type="InterPro" id="IPR023171">
    <property type="entry name" value="Na/H_antiporter_dom_sf"/>
</dbReference>
<dbReference type="PANTHER" id="PTHR30341:SF0">
    <property type="entry name" value="NA(+)_H(+) ANTIPORTER NHAA"/>
    <property type="match status" value="1"/>
</dbReference>
<keyword evidence="3 6" id="KW-0812">Transmembrane</keyword>
<dbReference type="AlphaFoldDB" id="A0A3B0SY78"/>
<dbReference type="GO" id="GO:0005886">
    <property type="term" value="C:plasma membrane"/>
    <property type="evidence" value="ECO:0007669"/>
    <property type="project" value="UniProtKB-SubCell"/>
</dbReference>
<dbReference type="EMBL" id="UOEK01000507">
    <property type="protein sequence ID" value="VAW08913.1"/>
    <property type="molecule type" value="Genomic_DNA"/>
</dbReference>
<feature type="transmembrane region" description="Helical" evidence="6">
    <location>
        <begin position="81"/>
        <end position="99"/>
    </location>
</feature>
<reference evidence="7" key="1">
    <citation type="submission" date="2018-06" db="EMBL/GenBank/DDBJ databases">
        <authorList>
            <person name="Zhirakovskaya E."/>
        </authorList>
    </citation>
    <scope>NUCLEOTIDE SEQUENCE</scope>
</reference>
<proteinExistence type="inferred from homology"/>
<comment type="subcellular location">
    <subcellularLocation>
        <location evidence="1">Cell inner membrane</location>
        <topology evidence="1">Multi-pass membrane protein</topology>
    </subcellularLocation>
</comment>
<evidence type="ECO:0000256" key="4">
    <source>
        <dbReference type="ARBA" id="ARBA00022989"/>
    </source>
</evidence>
<gene>
    <name evidence="7" type="ORF">MNBD_ACTINO02-503</name>
</gene>
<evidence type="ECO:0000256" key="6">
    <source>
        <dbReference type="SAM" id="Phobius"/>
    </source>
</evidence>
<dbReference type="HAMAP" id="MF_01844">
    <property type="entry name" value="NhaA"/>
    <property type="match status" value="1"/>
</dbReference>
<evidence type="ECO:0000256" key="3">
    <source>
        <dbReference type="ARBA" id="ARBA00022692"/>
    </source>
</evidence>
<evidence type="ECO:0000256" key="1">
    <source>
        <dbReference type="ARBA" id="ARBA00004429"/>
    </source>
</evidence>
<name>A0A3B0SY78_9ZZZZ</name>
<feature type="transmembrane region" description="Helical" evidence="6">
    <location>
        <begin position="387"/>
        <end position="409"/>
    </location>
</feature>
<dbReference type="NCBIfam" id="TIGR00773">
    <property type="entry name" value="NhaA"/>
    <property type="match status" value="1"/>
</dbReference>
<feature type="transmembrane region" description="Helical" evidence="6">
    <location>
        <begin position="119"/>
        <end position="140"/>
    </location>
</feature>
<dbReference type="PANTHER" id="PTHR30341">
    <property type="entry name" value="SODIUM ION/PROTON ANTIPORTER NHAA-RELATED"/>
    <property type="match status" value="1"/>
</dbReference>
<dbReference type="Gene3D" id="1.20.1530.10">
    <property type="entry name" value="Na+/H+ antiporter like domain"/>
    <property type="match status" value="1"/>
</dbReference>
<keyword evidence="5 6" id="KW-0472">Membrane</keyword>
<feature type="transmembrane region" description="Helical" evidence="6">
    <location>
        <begin position="350"/>
        <end position="375"/>
    </location>
</feature>
<evidence type="ECO:0000313" key="7">
    <source>
        <dbReference type="EMBL" id="VAW08913.1"/>
    </source>
</evidence>
<keyword evidence="4 6" id="KW-1133">Transmembrane helix</keyword>
<keyword evidence="2" id="KW-1003">Cell membrane</keyword>
<evidence type="ECO:0000256" key="2">
    <source>
        <dbReference type="ARBA" id="ARBA00022475"/>
    </source>
</evidence>
<protein>
    <submittedName>
        <fullName evidence="7">Na+/H+ antiporter NhaA type</fullName>
    </submittedName>
</protein>
<organism evidence="7">
    <name type="scientific">hydrothermal vent metagenome</name>
    <dbReference type="NCBI Taxonomy" id="652676"/>
    <lineage>
        <taxon>unclassified sequences</taxon>
        <taxon>metagenomes</taxon>
        <taxon>ecological metagenomes</taxon>
    </lineage>
</organism>
<feature type="transmembrane region" description="Helical" evidence="6">
    <location>
        <begin position="174"/>
        <end position="195"/>
    </location>
</feature>
<feature type="transmembrane region" description="Helical" evidence="6">
    <location>
        <begin position="29"/>
        <end position="51"/>
    </location>
</feature>
<feature type="transmembrane region" description="Helical" evidence="6">
    <location>
        <begin position="146"/>
        <end position="165"/>
    </location>
</feature>
<accession>A0A3B0SY78</accession>
<sequence length="465" mass="49460">MSDNERVHETWLHSDRPVAAKFVRPMLRFTHIAAAGGVVLLVAAVIALIWANLFGESYTNFWATEVAFVFGPIHFVEPLKYIVNDALMVIFFFVVGLEIKRELVVGELKDKKKAALPAIAALGGMIVPALIFIAFAGGVAGASNGWGVPMATDIAFSVGVISLLGNRVSVGAKLFLLALAITDDIGAIAVIAIFYSDSIAMGYLVSGVVGLGIIYLAGKVGIRHMGFYIVMGVVVWFFIFESGVHATLAGVALGLLTPVFPYYSDDEYYRRSRSIIGRYQMDSASPLKRDRVDQGALELAKVAQESVSPLDRLETVLHPWSAFVVVPLFALANAGVSFEGINIGEAVTSAVTLGVAAGLFVGKIVGITLFTWIAVKTGMGRLPERTGWSQIVGLGALAGIGFTVSLFVSELAFDDLEITNLAKIGIFMGSGLSGVVGYMLLARGKTHAEEIDAAKDDLGLSPVPQ</sequence>
<evidence type="ECO:0000256" key="5">
    <source>
        <dbReference type="ARBA" id="ARBA00023136"/>
    </source>
</evidence>
<dbReference type="InterPro" id="IPR004670">
    <property type="entry name" value="NhaA"/>
</dbReference>